<gene>
    <name evidence="2" type="ORF">QYE76_067049</name>
</gene>
<feature type="region of interest" description="Disordered" evidence="1">
    <location>
        <begin position="214"/>
        <end position="282"/>
    </location>
</feature>
<sequence length="343" mass="38397">MQVEAAEDNSALNQQEDAGDNEVSILENLSPLSGDTSSMDSEEYNRLMKEMEEKEKAEVEYASPKQVLATFSSPRFVDTKANGKLAKIFGTSFESSADSFISSDSDKIDSFNFIDNLLPKSYPETNRIIRFIEALGKNNEITADDIVRTFITRRVLPLQRRVHKICQISGRLDPTRISTFKLSKADVVAKAKLISKTKMLVDWEWGLKPLNRKHPPATQNFSRWRREEPASFTADRTEEDKEDPDSIQNTLVHDMDATHNTGSDKPSAPSSSRTRADDSGSEEDDCVILEVFDPIPISYVFPVMPVSADPDRQVVEDTVPLSAKRGAPPVTPHFSEPAHFQTN</sequence>
<dbReference type="Proteomes" id="UP001231189">
    <property type="component" value="Unassembled WGS sequence"/>
</dbReference>
<feature type="compositionally biased region" description="Polar residues" evidence="1">
    <location>
        <begin position="258"/>
        <end position="273"/>
    </location>
</feature>
<protein>
    <submittedName>
        <fullName evidence="2">Uncharacterized protein</fullName>
    </submittedName>
</protein>
<proteinExistence type="predicted"/>
<reference evidence="2" key="1">
    <citation type="submission" date="2023-07" db="EMBL/GenBank/DDBJ databases">
        <title>A chromosome-level genome assembly of Lolium multiflorum.</title>
        <authorList>
            <person name="Chen Y."/>
            <person name="Copetti D."/>
            <person name="Kolliker R."/>
            <person name="Studer B."/>
        </authorList>
    </citation>
    <scope>NUCLEOTIDE SEQUENCE</scope>
    <source>
        <strain evidence="2">02402/16</strain>
        <tissue evidence="2">Leaf</tissue>
    </source>
</reference>
<evidence type="ECO:0000313" key="3">
    <source>
        <dbReference type="Proteomes" id="UP001231189"/>
    </source>
</evidence>
<feature type="compositionally biased region" description="Basic and acidic residues" evidence="1">
    <location>
        <begin position="224"/>
        <end position="239"/>
    </location>
</feature>
<feature type="region of interest" description="Disordered" evidence="1">
    <location>
        <begin position="1"/>
        <end position="43"/>
    </location>
</feature>
<name>A0AAD8SC36_LOLMU</name>
<evidence type="ECO:0000256" key="1">
    <source>
        <dbReference type="SAM" id="MobiDB-lite"/>
    </source>
</evidence>
<dbReference type="AlphaFoldDB" id="A0AAD8SC36"/>
<comment type="caution">
    <text evidence="2">The sequence shown here is derived from an EMBL/GenBank/DDBJ whole genome shotgun (WGS) entry which is preliminary data.</text>
</comment>
<feature type="region of interest" description="Disordered" evidence="1">
    <location>
        <begin position="323"/>
        <end position="343"/>
    </location>
</feature>
<dbReference type="PANTHER" id="PTHR33026">
    <property type="entry name" value="OS06G0360600 PROTEIN"/>
    <property type="match status" value="1"/>
</dbReference>
<organism evidence="2 3">
    <name type="scientific">Lolium multiflorum</name>
    <name type="common">Italian ryegrass</name>
    <name type="synonym">Lolium perenne subsp. multiflorum</name>
    <dbReference type="NCBI Taxonomy" id="4521"/>
    <lineage>
        <taxon>Eukaryota</taxon>
        <taxon>Viridiplantae</taxon>
        <taxon>Streptophyta</taxon>
        <taxon>Embryophyta</taxon>
        <taxon>Tracheophyta</taxon>
        <taxon>Spermatophyta</taxon>
        <taxon>Magnoliopsida</taxon>
        <taxon>Liliopsida</taxon>
        <taxon>Poales</taxon>
        <taxon>Poaceae</taxon>
        <taxon>BOP clade</taxon>
        <taxon>Pooideae</taxon>
        <taxon>Poodae</taxon>
        <taxon>Poeae</taxon>
        <taxon>Poeae Chloroplast Group 2 (Poeae type)</taxon>
        <taxon>Loliodinae</taxon>
        <taxon>Loliinae</taxon>
        <taxon>Lolium</taxon>
    </lineage>
</organism>
<feature type="compositionally biased region" description="Polar residues" evidence="1">
    <location>
        <begin position="30"/>
        <end position="39"/>
    </location>
</feature>
<keyword evidence="3" id="KW-1185">Reference proteome</keyword>
<accession>A0AAD8SC36</accession>
<evidence type="ECO:0000313" key="2">
    <source>
        <dbReference type="EMBL" id="KAK1649244.1"/>
    </source>
</evidence>
<dbReference type="EMBL" id="JAUUTY010000004">
    <property type="protein sequence ID" value="KAK1649244.1"/>
    <property type="molecule type" value="Genomic_DNA"/>
</dbReference>
<dbReference type="PANTHER" id="PTHR33026:SF7">
    <property type="entry name" value="OS03G0100275 PROTEIN"/>
    <property type="match status" value="1"/>
</dbReference>